<dbReference type="EMBL" id="DRLF01000238">
    <property type="protein sequence ID" value="HEC06542.1"/>
    <property type="molecule type" value="Genomic_DNA"/>
</dbReference>
<accession>A0A831WAI9</accession>
<feature type="transmembrane region" description="Helical" evidence="1">
    <location>
        <begin position="51"/>
        <end position="72"/>
    </location>
</feature>
<sequence length="76" mass="7909">MTQDFNDSPEPGWGMAASLKIIVAIVVMIIAGAAILYVLDMLSLDLLKTIAIKTSLVGGVLVLAGLVLGLLARSKN</sequence>
<gene>
    <name evidence="2" type="ORF">ENJ12_06810</name>
</gene>
<evidence type="ECO:0000256" key="1">
    <source>
        <dbReference type="SAM" id="Phobius"/>
    </source>
</evidence>
<dbReference type="Proteomes" id="UP000886339">
    <property type="component" value="Unassembled WGS sequence"/>
</dbReference>
<organism evidence="2">
    <name type="scientific">Thiolapillus brandeum</name>
    <dbReference type="NCBI Taxonomy" id="1076588"/>
    <lineage>
        <taxon>Bacteria</taxon>
        <taxon>Pseudomonadati</taxon>
        <taxon>Pseudomonadota</taxon>
        <taxon>Gammaproteobacteria</taxon>
        <taxon>Chromatiales</taxon>
        <taxon>Sedimenticolaceae</taxon>
        <taxon>Thiolapillus</taxon>
    </lineage>
</organism>
<protein>
    <submittedName>
        <fullName evidence="2">Uncharacterized protein</fullName>
    </submittedName>
</protein>
<comment type="caution">
    <text evidence="2">The sequence shown here is derived from an EMBL/GenBank/DDBJ whole genome shotgun (WGS) entry which is preliminary data.</text>
</comment>
<evidence type="ECO:0000313" key="2">
    <source>
        <dbReference type="EMBL" id="HEC06542.1"/>
    </source>
</evidence>
<dbReference type="AlphaFoldDB" id="A0A831WAI9"/>
<reference evidence="2" key="1">
    <citation type="journal article" date="2020" name="mSystems">
        <title>Genome- and Community-Level Interaction Insights into Carbon Utilization and Element Cycling Functions of Hydrothermarchaeota in Hydrothermal Sediment.</title>
        <authorList>
            <person name="Zhou Z."/>
            <person name="Liu Y."/>
            <person name="Xu W."/>
            <person name="Pan J."/>
            <person name="Luo Z.H."/>
            <person name="Li M."/>
        </authorList>
    </citation>
    <scope>NUCLEOTIDE SEQUENCE [LARGE SCALE GENOMIC DNA]</scope>
    <source>
        <strain evidence="2">HyVt-458</strain>
    </source>
</reference>
<name>A0A831WAI9_9GAMM</name>
<feature type="transmembrane region" description="Helical" evidence="1">
    <location>
        <begin position="21"/>
        <end position="39"/>
    </location>
</feature>
<keyword evidence="1" id="KW-0812">Transmembrane</keyword>
<keyword evidence="1" id="KW-1133">Transmembrane helix</keyword>
<proteinExistence type="predicted"/>
<keyword evidence="1" id="KW-0472">Membrane</keyword>